<dbReference type="AlphaFoldDB" id="A0A7J8UDZ8"/>
<accession>A0A7J8UDZ8</accession>
<sequence length="90" mass="10259">MNVEREQKFGSNEDKNGKRVEGFWGNGFLGNCISRKTRTADAELEQLSPLSVATLKILKYRPHQKWNRKLPGGTVRHFDNNNPSLYLVVG</sequence>
<dbReference type="Proteomes" id="UP000593573">
    <property type="component" value="Unassembled WGS sequence"/>
</dbReference>
<reference evidence="1 2" key="1">
    <citation type="journal article" date="2019" name="Genome Biol. Evol.">
        <title>Insights into the evolution of the New World diploid cottons (Gossypium, subgenus Houzingenia) based on genome sequencing.</title>
        <authorList>
            <person name="Grover C.E."/>
            <person name="Arick M.A. 2nd"/>
            <person name="Thrash A."/>
            <person name="Conover J.L."/>
            <person name="Sanders W.S."/>
            <person name="Peterson D.G."/>
            <person name="Frelichowski J.E."/>
            <person name="Scheffler J.A."/>
            <person name="Scheffler B.E."/>
            <person name="Wendel J.F."/>
        </authorList>
    </citation>
    <scope>NUCLEOTIDE SEQUENCE [LARGE SCALE GENOMIC DNA]</scope>
    <source>
        <strain evidence="1">57</strain>
        <tissue evidence="1">Leaf</tissue>
    </source>
</reference>
<dbReference type="EMBL" id="JABFAB010000005">
    <property type="protein sequence ID" value="MBA0648623.1"/>
    <property type="molecule type" value="Genomic_DNA"/>
</dbReference>
<comment type="caution">
    <text evidence="1">The sequence shown here is derived from an EMBL/GenBank/DDBJ whole genome shotgun (WGS) entry which is preliminary data.</text>
</comment>
<evidence type="ECO:0000313" key="1">
    <source>
        <dbReference type="EMBL" id="MBA0648623.1"/>
    </source>
</evidence>
<protein>
    <submittedName>
        <fullName evidence="1">Uncharacterized protein</fullName>
    </submittedName>
</protein>
<gene>
    <name evidence="1" type="ORF">Goklo_016317</name>
</gene>
<keyword evidence="2" id="KW-1185">Reference proteome</keyword>
<evidence type="ECO:0000313" key="2">
    <source>
        <dbReference type="Proteomes" id="UP000593573"/>
    </source>
</evidence>
<organism evidence="1 2">
    <name type="scientific">Gossypium klotzschianum</name>
    <dbReference type="NCBI Taxonomy" id="34286"/>
    <lineage>
        <taxon>Eukaryota</taxon>
        <taxon>Viridiplantae</taxon>
        <taxon>Streptophyta</taxon>
        <taxon>Embryophyta</taxon>
        <taxon>Tracheophyta</taxon>
        <taxon>Spermatophyta</taxon>
        <taxon>Magnoliopsida</taxon>
        <taxon>eudicotyledons</taxon>
        <taxon>Gunneridae</taxon>
        <taxon>Pentapetalae</taxon>
        <taxon>rosids</taxon>
        <taxon>malvids</taxon>
        <taxon>Malvales</taxon>
        <taxon>Malvaceae</taxon>
        <taxon>Malvoideae</taxon>
        <taxon>Gossypium</taxon>
    </lineage>
</organism>
<name>A0A7J8UDZ8_9ROSI</name>
<proteinExistence type="predicted"/>
<dbReference type="OrthoDB" id="10387449at2759"/>